<evidence type="ECO:0000256" key="7">
    <source>
        <dbReference type="ARBA" id="ARBA00023180"/>
    </source>
</evidence>
<dbReference type="InterPro" id="IPR036056">
    <property type="entry name" value="Fibrinogen-like_C"/>
</dbReference>
<dbReference type="Pfam" id="PF25443">
    <property type="entry name" value="ANG-1"/>
    <property type="match status" value="1"/>
</dbReference>
<keyword evidence="6" id="KW-1015">Disulfide bond</keyword>
<evidence type="ECO:0000256" key="8">
    <source>
        <dbReference type="SAM" id="Coils"/>
    </source>
</evidence>
<feature type="coiled-coil region" evidence="8">
    <location>
        <begin position="168"/>
        <end position="248"/>
    </location>
</feature>
<reference evidence="12 13" key="1">
    <citation type="journal article" date="2018" name="Nat. Ecol. Evol.">
        <title>Shark genomes provide insights into elasmobranch evolution and the origin of vertebrates.</title>
        <authorList>
            <person name="Hara Y"/>
            <person name="Yamaguchi K"/>
            <person name="Onimaru K"/>
            <person name="Kadota M"/>
            <person name="Koyanagi M"/>
            <person name="Keeley SD"/>
            <person name="Tatsumi K"/>
            <person name="Tanaka K"/>
            <person name="Motone F"/>
            <person name="Kageyama Y"/>
            <person name="Nozu R"/>
            <person name="Adachi N"/>
            <person name="Nishimura O"/>
            <person name="Nakagawa R"/>
            <person name="Tanegashima C"/>
            <person name="Kiyatake I"/>
            <person name="Matsumoto R"/>
            <person name="Murakumo K"/>
            <person name="Nishida K"/>
            <person name="Terakita A"/>
            <person name="Kuratani S"/>
            <person name="Sato K"/>
            <person name="Hyodo S Kuraku.S."/>
        </authorList>
    </citation>
    <scope>NUCLEOTIDE SEQUENCE [LARGE SCALE GENOMIC DNA]</scope>
</reference>
<feature type="chain" id="PRO_5019368900" description="Fibrinogen C-terminal domain-containing protein" evidence="10">
    <location>
        <begin position="23"/>
        <end position="409"/>
    </location>
</feature>
<accession>A0A401RG18</accession>
<dbReference type="AlphaFoldDB" id="A0A401RG18"/>
<gene>
    <name evidence="12" type="ORF">chiPu_0017445</name>
</gene>
<dbReference type="InterPro" id="IPR037579">
    <property type="entry name" value="FIB_ANG-like"/>
</dbReference>
<dbReference type="NCBIfam" id="NF040941">
    <property type="entry name" value="GGGWT_bact"/>
    <property type="match status" value="1"/>
</dbReference>
<sequence>MWGPALALNLLWVSVSLTGSSSQWRGANSPRGHYHRVQYGHCTYTFVLPEPGHCRANKQQDTNALQRDAPPSEPDTSLQKLRHLETATENNTQWLLKLEGYIQDNIRSEMSQMQQSAVQNHTVTMLEIGTHLLSQTAEQTRKLTDVEAQVLNQTSRIEIQLLENSLSTNKLEKQLMLQTNEISKIQERNCLLERKVSDIEAKHRAELSSMKKEKELLQQLVGHQVNTIRELEKRLLSASSNNSGLQQQQLELLQTVHHLIALISQGKAMGKKEDKIFRDCADALESGANVSGIYTIHIENMTEHRKVYCDMETSGGGWTVIQRRVNGSTDFQRNWREYKMGFGDGAGEYWLGNEAIYLLTSQRLHSLRIELRDWDGNQVYSFYEKFHLSSEKQNYRYSVWFCLKQSLRD</sequence>
<feature type="signal peptide" evidence="10">
    <location>
        <begin position="1"/>
        <end position="22"/>
    </location>
</feature>
<dbReference type="InterPro" id="IPR057439">
    <property type="entry name" value="ANG-1/2/4"/>
</dbReference>
<dbReference type="InterPro" id="IPR014716">
    <property type="entry name" value="Fibrinogen_a/b/g_C_1"/>
</dbReference>
<organism evidence="12 13">
    <name type="scientific">Chiloscyllium punctatum</name>
    <name type="common">Brownbanded bambooshark</name>
    <name type="synonym">Hemiscyllium punctatum</name>
    <dbReference type="NCBI Taxonomy" id="137246"/>
    <lineage>
        <taxon>Eukaryota</taxon>
        <taxon>Metazoa</taxon>
        <taxon>Chordata</taxon>
        <taxon>Craniata</taxon>
        <taxon>Vertebrata</taxon>
        <taxon>Chondrichthyes</taxon>
        <taxon>Elasmobranchii</taxon>
        <taxon>Galeomorphii</taxon>
        <taxon>Galeoidea</taxon>
        <taxon>Orectolobiformes</taxon>
        <taxon>Hemiscylliidae</taxon>
        <taxon>Chiloscyllium</taxon>
    </lineage>
</organism>
<dbReference type="PANTHER" id="PTHR47221">
    <property type="entry name" value="FIBRINOGEN ALPHA CHAIN"/>
    <property type="match status" value="1"/>
</dbReference>
<dbReference type="InterPro" id="IPR002181">
    <property type="entry name" value="Fibrinogen_a/b/g_C_dom"/>
</dbReference>
<keyword evidence="5 8" id="KW-0175">Coiled coil</keyword>
<evidence type="ECO:0000259" key="11">
    <source>
        <dbReference type="PROSITE" id="PS51406"/>
    </source>
</evidence>
<evidence type="ECO:0000313" key="13">
    <source>
        <dbReference type="Proteomes" id="UP000287033"/>
    </source>
</evidence>
<comment type="caution">
    <text evidence="12">The sequence shown here is derived from an EMBL/GenBank/DDBJ whole genome shotgun (WGS) entry which is preliminary data.</text>
</comment>
<dbReference type="GO" id="GO:0001525">
    <property type="term" value="P:angiogenesis"/>
    <property type="evidence" value="ECO:0007669"/>
    <property type="project" value="UniProtKB-KW"/>
</dbReference>
<feature type="region of interest" description="Disordered" evidence="9">
    <location>
        <begin position="58"/>
        <end position="77"/>
    </location>
</feature>
<evidence type="ECO:0000256" key="6">
    <source>
        <dbReference type="ARBA" id="ARBA00023157"/>
    </source>
</evidence>
<evidence type="ECO:0000256" key="3">
    <source>
        <dbReference type="ARBA" id="ARBA00022657"/>
    </source>
</evidence>
<evidence type="ECO:0000256" key="4">
    <source>
        <dbReference type="ARBA" id="ARBA00022729"/>
    </source>
</evidence>
<evidence type="ECO:0000256" key="9">
    <source>
        <dbReference type="SAM" id="MobiDB-lite"/>
    </source>
</evidence>
<dbReference type="OrthoDB" id="9933375at2759"/>
<comment type="subcellular location">
    <subcellularLocation>
        <location evidence="1">Secreted</location>
    </subcellularLocation>
</comment>
<keyword evidence="13" id="KW-1185">Reference proteome</keyword>
<evidence type="ECO:0000256" key="1">
    <source>
        <dbReference type="ARBA" id="ARBA00004613"/>
    </source>
</evidence>
<evidence type="ECO:0000313" key="12">
    <source>
        <dbReference type="EMBL" id="GCC17089.1"/>
    </source>
</evidence>
<keyword evidence="3" id="KW-0037">Angiogenesis</keyword>
<name>A0A401RG18_CHIPU</name>
<dbReference type="PANTHER" id="PTHR47221:SF6">
    <property type="entry name" value="FIBRINOGEN ALPHA CHAIN"/>
    <property type="match status" value="1"/>
</dbReference>
<keyword evidence="7" id="KW-0325">Glycoprotein</keyword>
<dbReference type="SMART" id="SM00186">
    <property type="entry name" value="FBG"/>
    <property type="match status" value="1"/>
</dbReference>
<dbReference type="PROSITE" id="PS51406">
    <property type="entry name" value="FIBRINOGEN_C_2"/>
    <property type="match status" value="1"/>
</dbReference>
<dbReference type="GO" id="GO:0005576">
    <property type="term" value="C:extracellular region"/>
    <property type="evidence" value="ECO:0007669"/>
    <property type="project" value="UniProtKB-SubCell"/>
</dbReference>
<dbReference type="SUPFAM" id="SSF56496">
    <property type="entry name" value="Fibrinogen C-terminal domain-like"/>
    <property type="match status" value="1"/>
</dbReference>
<dbReference type="Pfam" id="PF00147">
    <property type="entry name" value="Fibrinogen_C"/>
    <property type="match status" value="1"/>
</dbReference>
<dbReference type="OMA" id="HIENMTE"/>
<feature type="domain" description="Fibrinogen C-terminal" evidence="11">
    <location>
        <begin position="271"/>
        <end position="409"/>
    </location>
</feature>
<evidence type="ECO:0000256" key="5">
    <source>
        <dbReference type="ARBA" id="ARBA00023054"/>
    </source>
</evidence>
<evidence type="ECO:0000256" key="10">
    <source>
        <dbReference type="SAM" id="SignalP"/>
    </source>
</evidence>
<dbReference type="CDD" id="cd00087">
    <property type="entry name" value="FReD"/>
    <property type="match status" value="1"/>
</dbReference>
<evidence type="ECO:0000256" key="2">
    <source>
        <dbReference type="ARBA" id="ARBA00022525"/>
    </source>
</evidence>
<dbReference type="EMBL" id="BEZZ01001287">
    <property type="protein sequence ID" value="GCC17089.1"/>
    <property type="molecule type" value="Genomic_DNA"/>
</dbReference>
<dbReference type="STRING" id="137246.A0A401RG18"/>
<dbReference type="GO" id="GO:0007596">
    <property type="term" value="P:blood coagulation"/>
    <property type="evidence" value="ECO:0007669"/>
    <property type="project" value="InterPro"/>
</dbReference>
<keyword evidence="4 10" id="KW-0732">Signal</keyword>
<keyword evidence="2" id="KW-0964">Secreted</keyword>
<dbReference type="Gene3D" id="3.90.215.10">
    <property type="entry name" value="Gamma Fibrinogen, chain A, domain 1"/>
    <property type="match status" value="1"/>
</dbReference>
<proteinExistence type="predicted"/>
<protein>
    <recommendedName>
        <fullName evidence="11">Fibrinogen C-terminal domain-containing protein</fullName>
    </recommendedName>
</protein>
<dbReference type="Proteomes" id="UP000287033">
    <property type="component" value="Unassembled WGS sequence"/>
</dbReference>